<dbReference type="AlphaFoldDB" id="A0A9P8XUZ6"/>
<feature type="region of interest" description="Disordered" evidence="1">
    <location>
        <begin position="190"/>
        <end position="210"/>
    </location>
</feature>
<feature type="compositionally biased region" description="Basic and acidic residues" evidence="1">
    <location>
        <begin position="190"/>
        <end position="202"/>
    </location>
</feature>
<accession>A0A9P8XUZ6</accession>
<organism evidence="2 3">
    <name type="scientific">Microdochium trichocladiopsis</name>
    <dbReference type="NCBI Taxonomy" id="1682393"/>
    <lineage>
        <taxon>Eukaryota</taxon>
        <taxon>Fungi</taxon>
        <taxon>Dikarya</taxon>
        <taxon>Ascomycota</taxon>
        <taxon>Pezizomycotina</taxon>
        <taxon>Sordariomycetes</taxon>
        <taxon>Xylariomycetidae</taxon>
        <taxon>Xylariales</taxon>
        <taxon>Microdochiaceae</taxon>
        <taxon>Microdochium</taxon>
    </lineage>
</organism>
<evidence type="ECO:0000313" key="2">
    <source>
        <dbReference type="EMBL" id="KAH7016439.1"/>
    </source>
</evidence>
<dbReference type="GeneID" id="70180361"/>
<name>A0A9P8XUZ6_9PEZI</name>
<sequence length="210" mass="23951">MHIHDNGDFEHIDFPRGIGDPSGFYYPLSKASSVLRVNKQIHREALPFAYRRTTFCLHNLESAIKFLIAAGQIGRENIETLHLVWESILEPTNNWVISSDQGLEQLPRRLPSRSTSTCIQLLKQCKRLRHLSLQFDSDLIQEIGFDAFKDDAGTQCLCTLQGLKRVEIQEFGTTPLEHSSLAKWLKEQMEGAREEMEQHNEDSNGSSISI</sequence>
<dbReference type="EMBL" id="JAGTJQ010000012">
    <property type="protein sequence ID" value="KAH7016439.1"/>
    <property type="molecule type" value="Genomic_DNA"/>
</dbReference>
<dbReference type="RefSeq" id="XP_046006063.1">
    <property type="nucleotide sequence ID" value="XM_046150815.1"/>
</dbReference>
<proteinExistence type="predicted"/>
<gene>
    <name evidence="2" type="ORF">B0I36DRAFT_254373</name>
</gene>
<comment type="caution">
    <text evidence="2">The sequence shown here is derived from an EMBL/GenBank/DDBJ whole genome shotgun (WGS) entry which is preliminary data.</text>
</comment>
<evidence type="ECO:0000313" key="3">
    <source>
        <dbReference type="Proteomes" id="UP000756346"/>
    </source>
</evidence>
<dbReference type="Proteomes" id="UP000756346">
    <property type="component" value="Unassembled WGS sequence"/>
</dbReference>
<reference evidence="2" key="1">
    <citation type="journal article" date="2021" name="Nat. Commun.">
        <title>Genetic determinants of endophytism in the Arabidopsis root mycobiome.</title>
        <authorList>
            <person name="Mesny F."/>
            <person name="Miyauchi S."/>
            <person name="Thiergart T."/>
            <person name="Pickel B."/>
            <person name="Atanasova L."/>
            <person name="Karlsson M."/>
            <person name="Huettel B."/>
            <person name="Barry K.W."/>
            <person name="Haridas S."/>
            <person name="Chen C."/>
            <person name="Bauer D."/>
            <person name="Andreopoulos W."/>
            <person name="Pangilinan J."/>
            <person name="LaButti K."/>
            <person name="Riley R."/>
            <person name="Lipzen A."/>
            <person name="Clum A."/>
            <person name="Drula E."/>
            <person name="Henrissat B."/>
            <person name="Kohler A."/>
            <person name="Grigoriev I.V."/>
            <person name="Martin F.M."/>
            <person name="Hacquard S."/>
        </authorList>
    </citation>
    <scope>NUCLEOTIDE SEQUENCE</scope>
    <source>
        <strain evidence="2">MPI-CAGE-CH-0230</strain>
    </source>
</reference>
<protein>
    <submittedName>
        <fullName evidence="2">Uncharacterized protein</fullName>
    </submittedName>
</protein>
<dbReference type="OrthoDB" id="5096313at2759"/>
<evidence type="ECO:0000256" key="1">
    <source>
        <dbReference type="SAM" id="MobiDB-lite"/>
    </source>
</evidence>
<keyword evidence="3" id="KW-1185">Reference proteome</keyword>